<name>A0A7W5ZJP5_9BACT</name>
<dbReference type="Proteomes" id="UP000541352">
    <property type="component" value="Unassembled WGS sequence"/>
</dbReference>
<protein>
    <submittedName>
        <fullName evidence="3">Tetratricopeptide (TPR) repeat protein</fullName>
    </submittedName>
</protein>
<dbReference type="PANTHER" id="PTHR45641:SF19">
    <property type="entry name" value="NEPHROCYSTIN-3"/>
    <property type="match status" value="1"/>
</dbReference>
<organism evidence="3 4">
    <name type="scientific">Runella defluvii</name>
    <dbReference type="NCBI Taxonomy" id="370973"/>
    <lineage>
        <taxon>Bacteria</taxon>
        <taxon>Pseudomonadati</taxon>
        <taxon>Bacteroidota</taxon>
        <taxon>Cytophagia</taxon>
        <taxon>Cytophagales</taxon>
        <taxon>Spirosomataceae</taxon>
        <taxon>Runella</taxon>
    </lineage>
</organism>
<reference evidence="3 4" key="1">
    <citation type="submission" date="2020-08" db="EMBL/GenBank/DDBJ databases">
        <title>Genomic Encyclopedia of Type Strains, Phase IV (KMG-IV): sequencing the most valuable type-strain genomes for metagenomic binning, comparative biology and taxonomic classification.</title>
        <authorList>
            <person name="Goeker M."/>
        </authorList>
    </citation>
    <scope>NUCLEOTIDE SEQUENCE [LARGE SCALE GENOMIC DNA]</scope>
    <source>
        <strain evidence="3 4">DSM 17976</strain>
    </source>
</reference>
<dbReference type="Gene3D" id="1.25.40.10">
    <property type="entry name" value="Tetratricopeptide repeat domain"/>
    <property type="match status" value="1"/>
</dbReference>
<dbReference type="AlphaFoldDB" id="A0A7W5ZJP5"/>
<dbReference type="InterPro" id="IPR011990">
    <property type="entry name" value="TPR-like_helical_dom_sf"/>
</dbReference>
<evidence type="ECO:0000313" key="4">
    <source>
        <dbReference type="Proteomes" id="UP000541352"/>
    </source>
</evidence>
<feature type="non-terminal residue" evidence="3">
    <location>
        <position position="1"/>
    </location>
</feature>
<dbReference type="SUPFAM" id="SSF48452">
    <property type="entry name" value="TPR-like"/>
    <property type="match status" value="1"/>
</dbReference>
<dbReference type="PANTHER" id="PTHR45641">
    <property type="entry name" value="TETRATRICOPEPTIDE REPEAT PROTEIN (AFU_ORTHOLOGUE AFUA_6G03870)"/>
    <property type="match status" value="1"/>
</dbReference>
<dbReference type="InterPro" id="IPR019734">
    <property type="entry name" value="TPR_rpt"/>
</dbReference>
<evidence type="ECO:0000313" key="3">
    <source>
        <dbReference type="EMBL" id="MBB3836996.1"/>
    </source>
</evidence>
<proteinExistence type="predicted"/>
<keyword evidence="4" id="KW-1185">Reference proteome</keyword>
<gene>
    <name evidence="3" type="ORF">FHS57_000978</name>
</gene>
<dbReference type="RefSeq" id="WP_183971734.1">
    <property type="nucleotide sequence ID" value="NZ_JACIBY010000001.1"/>
</dbReference>
<keyword evidence="1" id="KW-0677">Repeat</keyword>
<dbReference type="SMART" id="SM00028">
    <property type="entry name" value="TPR"/>
    <property type="match status" value="3"/>
</dbReference>
<evidence type="ECO:0000256" key="2">
    <source>
        <dbReference type="ARBA" id="ARBA00022803"/>
    </source>
</evidence>
<evidence type="ECO:0000256" key="1">
    <source>
        <dbReference type="ARBA" id="ARBA00022737"/>
    </source>
</evidence>
<comment type="caution">
    <text evidence="3">The sequence shown here is derived from an EMBL/GenBank/DDBJ whole genome shotgun (WGS) entry which is preliminary data.</text>
</comment>
<accession>A0A7W5ZJP5</accession>
<dbReference type="EMBL" id="JACIBY010000001">
    <property type="protein sequence ID" value="MBB3836996.1"/>
    <property type="molecule type" value="Genomic_DNA"/>
</dbReference>
<sequence>KEIYESSPENLSYKNGLAISYSKLGGIYEATGDWKNALVNYQEQLRIFKEIYESSPENLSYKNGLAISYSKLGGIYEATGDWKNALVNYQEQLRIFKEIYESSPENLSYKNGLAISLARSGTFYLKQNQIGEALTHFLESRTLFAELWQATQGQIVAFTFYFAMNTHDVTRIVKYLLQENQYPAEQAPAIKESIKAMRQEGYAALRPLAEAGVLQENQKWLVVELRDENWYHF</sequence>
<keyword evidence="2" id="KW-0802">TPR repeat</keyword>